<protein>
    <submittedName>
        <fullName evidence="1">Uncharacterized protein</fullName>
    </submittedName>
</protein>
<sequence length="81" mass="8973">MAERVTPKLSTIAHVGTLANQRAYRVNVTYPGEPTRSVSFVGTDGDYGTVVMVMHDGSQHRVTDPGRFGAFGPEWVRRFYA</sequence>
<gene>
    <name evidence="1" type="ORF">MTO99_09490</name>
</gene>
<evidence type="ECO:0000313" key="1">
    <source>
        <dbReference type="EMBL" id="UOE45953.1"/>
    </source>
</evidence>
<evidence type="ECO:0000313" key="2">
    <source>
        <dbReference type="Proteomes" id="UP000832097"/>
    </source>
</evidence>
<dbReference type="RefSeq" id="WP_243558718.1">
    <property type="nucleotide sequence ID" value="NZ_CP094528.1"/>
</dbReference>
<keyword evidence="2" id="KW-1185">Reference proteome</keyword>
<name>A0ABY4C398_9MICO</name>
<organism evidence="1 2">
    <name type="scientific">Agromyces larvae</name>
    <dbReference type="NCBI Taxonomy" id="2929802"/>
    <lineage>
        <taxon>Bacteria</taxon>
        <taxon>Bacillati</taxon>
        <taxon>Actinomycetota</taxon>
        <taxon>Actinomycetes</taxon>
        <taxon>Micrococcales</taxon>
        <taxon>Microbacteriaceae</taxon>
        <taxon>Agromyces</taxon>
    </lineage>
</organism>
<reference evidence="1 2" key="1">
    <citation type="submission" date="2022-03" db="EMBL/GenBank/DDBJ databases">
        <title>Mucilaginibacter sp. isolated from the gut of Protaetia brevitarsis seulensis larvae.</title>
        <authorList>
            <person name="Won M."/>
            <person name="Kim S.-J."/>
            <person name="Kwon S.-W."/>
        </authorList>
    </citation>
    <scope>NUCLEOTIDE SEQUENCE [LARGE SCALE GENOMIC DNA]</scope>
    <source>
        <strain evidence="1 2">CFWR-12</strain>
    </source>
</reference>
<dbReference type="EMBL" id="CP094528">
    <property type="protein sequence ID" value="UOE45953.1"/>
    <property type="molecule type" value="Genomic_DNA"/>
</dbReference>
<dbReference type="Proteomes" id="UP000832097">
    <property type="component" value="Chromosome"/>
</dbReference>
<proteinExistence type="predicted"/>
<accession>A0ABY4C398</accession>